<dbReference type="InterPro" id="IPR036390">
    <property type="entry name" value="WH_DNA-bd_sf"/>
</dbReference>
<organism evidence="6 7">
    <name type="scientific">Cupriavidus malaysiensis</name>
    <dbReference type="NCBI Taxonomy" id="367825"/>
    <lineage>
        <taxon>Bacteria</taxon>
        <taxon>Pseudomonadati</taxon>
        <taxon>Pseudomonadota</taxon>
        <taxon>Betaproteobacteria</taxon>
        <taxon>Burkholderiales</taxon>
        <taxon>Burkholderiaceae</taxon>
        <taxon>Cupriavidus</taxon>
    </lineage>
</organism>
<dbReference type="EMBL" id="CP017754">
    <property type="protein sequence ID" value="AOZ07684.1"/>
    <property type="molecule type" value="Genomic_DNA"/>
</dbReference>
<dbReference type="InterPro" id="IPR050950">
    <property type="entry name" value="HTH-type_LysR_regulators"/>
</dbReference>
<dbReference type="Gene3D" id="3.40.190.290">
    <property type="match status" value="1"/>
</dbReference>
<dbReference type="PROSITE" id="PS50931">
    <property type="entry name" value="HTH_LYSR"/>
    <property type="match status" value="1"/>
</dbReference>
<keyword evidence="2" id="KW-0805">Transcription regulation</keyword>
<dbReference type="PANTHER" id="PTHR30419:SF30">
    <property type="entry name" value="LYSR FAMILY TRANSCRIPTIONAL REGULATOR"/>
    <property type="match status" value="1"/>
</dbReference>
<evidence type="ECO:0000259" key="5">
    <source>
        <dbReference type="PROSITE" id="PS50931"/>
    </source>
</evidence>
<dbReference type="InterPro" id="IPR005119">
    <property type="entry name" value="LysR_subst-bd"/>
</dbReference>
<evidence type="ECO:0000313" key="7">
    <source>
        <dbReference type="Proteomes" id="UP000177515"/>
    </source>
</evidence>
<reference evidence="6 7" key="1">
    <citation type="submission" date="2016-10" db="EMBL/GenBank/DDBJ databases">
        <title>Complete genome sequences of three Cupriavidus strains isolated from various Malaysian environments.</title>
        <authorList>
            <person name="Abdullah A.A.-A."/>
            <person name="Shafie N.A.H."/>
            <person name="Lau N.S."/>
        </authorList>
    </citation>
    <scope>NUCLEOTIDE SEQUENCE [LARGE SCALE GENOMIC DNA]</scope>
    <source>
        <strain evidence="6 7">USMAA1020</strain>
    </source>
</reference>
<protein>
    <submittedName>
        <fullName evidence="6">LysR family transcriptional regulator</fullName>
    </submittedName>
</protein>
<dbReference type="PRINTS" id="PR00039">
    <property type="entry name" value="HTHLYSR"/>
</dbReference>
<feature type="domain" description="HTH lysR-type" evidence="5">
    <location>
        <begin position="1"/>
        <end position="58"/>
    </location>
</feature>
<proteinExistence type="inferred from homology"/>
<accession>A0ABN4TTL1</accession>
<evidence type="ECO:0000256" key="1">
    <source>
        <dbReference type="ARBA" id="ARBA00009437"/>
    </source>
</evidence>
<dbReference type="Proteomes" id="UP000177515">
    <property type="component" value="Chromosome 1"/>
</dbReference>
<dbReference type="SUPFAM" id="SSF53850">
    <property type="entry name" value="Periplasmic binding protein-like II"/>
    <property type="match status" value="1"/>
</dbReference>
<dbReference type="Pfam" id="PF03466">
    <property type="entry name" value="LysR_substrate"/>
    <property type="match status" value="1"/>
</dbReference>
<dbReference type="SUPFAM" id="SSF46785">
    <property type="entry name" value="Winged helix' DNA-binding domain"/>
    <property type="match status" value="1"/>
</dbReference>
<dbReference type="InterPro" id="IPR000847">
    <property type="entry name" value="LysR_HTH_N"/>
</dbReference>
<sequence>MGLRRLHHFVTLIEQGSFARAADALHLSQPALSRSIQALEADYGCALVDRSYGKAGTTAAGTMVLARARRMLREGRELRRELQLLQDIEIGSLRLGFGPFAAAFLLEPVLAALVTRHPRLGIDLEIADTQSMVQALEAERLDVFIGESQSLAGQPHLHIDRLPALQTGFFVRAGHPLAGRRAVALTELAGFPVAGPRLPARVQAFFAAQLQAEADARGGPAAAPEALLTVTCDDMHALRTLMQATDTVVLVPRSMMAGACAAGEAAALPLRPATELRAPYGAVWLAGRTLSPAARAFVALVHEVLPEA</sequence>
<keyword evidence="3" id="KW-0238">DNA-binding</keyword>
<comment type="similarity">
    <text evidence="1">Belongs to the LysR transcriptional regulatory family.</text>
</comment>
<name>A0ABN4TTL1_9BURK</name>
<evidence type="ECO:0000256" key="3">
    <source>
        <dbReference type="ARBA" id="ARBA00023125"/>
    </source>
</evidence>
<evidence type="ECO:0000313" key="6">
    <source>
        <dbReference type="EMBL" id="AOZ07684.1"/>
    </source>
</evidence>
<dbReference type="PANTHER" id="PTHR30419">
    <property type="entry name" value="HTH-TYPE TRANSCRIPTIONAL REGULATOR YBHD"/>
    <property type="match status" value="1"/>
</dbReference>
<keyword evidence="4" id="KW-0804">Transcription</keyword>
<gene>
    <name evidence="6" type="ORF">BKK80_18990</name>
</gene>
<keyword evidence="7" id="KW-1185">Reference proteome</keyword>
<dbReference type="InterPro" id="IPR036388">
    <property type="entry name" value="WH-like_DNA-bd_sf"/>
</dbReference>
<dbReference type="RefSeq" id="WP_071015770.1">
    <property type="nucleotide sequence ID" value="NZ_CP017754.1"/>
</dbReference>
<dbReference type="Gene3D" id="1.10.10.10">
    <property type="entry name" value="Winged helix-like DNA-binding domain superfamily/Winged helix DNA-binding domain"/>
    <property type="match status" value="1"/>
</dbReference>
<evidence type="ECO:0000256" key="2">
    <source>
        <dbReference type="ARBA" id="ARBA00023015"/>
    </source>
</evidence>
<evidence type="ECO:0000256" key="4">
    <source>
        <dbReference type="ARBA" id="ARBA00023163"/>
    </source>
</evidence>
<dbReference type="Pfam" id="PF00126">
    <property type="entry name" value="HTH_1"/>
    <property type="match status" value="1"/>
</dbReference>